<dbReference type="Proteomes" id="UP001597033">
    <property type="component" value="Unassembled WGS sequence"/>
</dbReference>
<evidence type="ECO:0000256" key="1">
    <source>
        <dbReference type="SAM" id="SignalP"/>
    </source>
</evidence>
<keyword evidence="1" id="KW-0732">Signal</keyword>
<evidence type="ECO:0008006" key="4">
    <source>
        <dbReference type="Google" id="ProtNLM"/>
    </source>
</evidence>
<dbReference type="EMBL" id="JBHTKN010000008">
    <property type="protein sequence ID" value="MFD1043093.1"/>
    <property type="molecule type" value="Genomic_DNA"/>
</dbReference>
<evidence type="ECO:0000313" key="2">
    <source>
        <dbReference type="EMBL" id="MFD1043093.1"/>
    </source>
</evidence>
<reference evidence="3" key="1">
    <citation type="journal article" date="2019" name="Int. J. Syst. Evol. Microbiol.">
        <title>The Global Catalogue of Microorganisms (GCM) 10K type strain sequencing project: providing services to taxonomists for standard genome sequencing and annotation.</title>
        <authorList>
            <consortium name="The Broad Institute Genomics Platform"/>
            <consortium name="The Broad Institute Genome Sequencing Center for Infectious Disease"/>
            <person name="Wu L."/>
            <person name="Ma J."/>
        </authorList>
    </citation>
    <scope>NUCLEOTIDE SEQUENCE [LARGE SCALE GENOMIC DNA]</scope>
    <source>
        <strain evidence="3">CCUG 55854</strain>
    </source>
</reference>
<evidence type="ECO:0000313" key="3">
    <source>
        <dbReference type="Proteomes" id="UP001597033"/>
    </source>
</evidence>
<dbReference type="RefSeq" id="WP_162377174.1">
    <property type="nucleotide sequence ID" value="NZ_JBHTKN010000008.1"/>
</dbReference>
<keyword evidence="3" id="KW-1185">Reference proteome</keyword>
<gene>
    <name evidence="2" type="ORF">ACFQ2N_12140</name>
</gene>
<feature type="signal peptide" evidence="1">
    <location>
        <begin position="1"/>
        <end position="21"/>
    </location>
</feature>
<organism evidence="2 3">
    <name type="scientific">Pseudoxanthomonas kaohsiungensis</name>
    <dbReference type="NCBI Taxonomy" id="283923"/>
    <lineage>
        <taxon>Bacteria</taxon>
        <taxon>Pseudomonadati</taxon>
        <taxon>Pseudomonadota</taxon>
        <taxon>Gammaproteobacteria</taxon>
        <taxon>Lysobacterales</taxon>
        <taxon>Lysobacteraceae</taxon>
        <taxon>Pseudoxanthomonas</taxon>
    </lineage>
</organism>
<name>A0ABW3LYZ0_9GAMM</name>
<proteinExistence type="predicted"/>
<comment type="caution">
    <text evidence="2">The sequence shown here is derived from an EMBL/GenBank/DDBJ whole genome shotgun (WGS) entry which is preliminary data.</text>
</comment>
<accession>A0ABW3LYZ0</accession>
<feature type="chain" id="PRO_5046440099" description="Conjugal transfer protein" evidence="1">
    <location>
        <begin position="22"/>
        <end position="375"/>
    </location>
</feature>
<sequence length="375" mass="39621">MKRTFAAVALATSLGVGGYFAVSPSTACCGDGIAAAAGAESAGAAVVAAIGSAASSMSVLLNTINSNVTTGLAQVVQEISKQTASQKTIEEGTIQATTQLYMEEKRGDAVVDYALSPRACFEAQAATAVAGGASSVNQSTTNLMRGLQDRTLFTTNTAAAVDRVFRTHAEKFCSDRDVELGRCTRAADVDLQNADVRADNILGRDVLTADQLAAATAYLNNVINAVPTQNVPKGWERTPQGRAFVAGQLMEQSKLSTAALSMSRMVAMRRVEAGLGAKADLNVADVSPMQLMKSQVNGRFMDPNWYKMIVGPGFGEVNQLRESNKMQALELYLAMQAYEQGERIEAMLAADIATSIKRDSEQRLSQARAAAAKAQ</sequence>
<protein>
    <recommendedName>
        <fullName evidence="4">Conjugal transfer protein</fullName>
    </recommendedName>
</protein>